<dbReference type="GO" id="GO:0000329">
    <property type="term" value="C:fungal-type vacuole membrane"/>
    <property type="evidence" value="ECO:0007669"/>
    <property type="project" value="UniProtKB-ARBA"/>
</dbReference>
<accession>A0A6A5U0Q8</accession>
<keyword evidence="3" id="KW-0175">Coiled coil</keyword>
<dbReference type="CDD" id="cd06897">
    <property type="entry name" value="PX_SNARE"/>
    <property type="match status" value="1"/>
</dbReference>
<evidence type="ECO:0000313" key="7">
    <source>
        <dbReference type="EMBL" id="KAF1958445.1"/>
    </source>
</evidence>
<feature type="domain" description="T-SNARE coiled-coil homology" evidence="5">
    <location>
        <begin position="316"/>
        <end position="378"/>
    </location>
</feature>
<dbReference type="Gene3D" id="3.30.1520.10">
    <property type="entry name" value="Phox-like domain"/>
    <property type="match status" value="1"/>
</dbReference>
<dbReference type="PANTHER" id="PTHR22775">
    <property type="entry name" value="SORTING NEXIN"/>
    <property type="match status" value="1"/>
</dbReference>
<sequence>MAPLRISIPTTHTDSSNGKEFTTYEIRVEHPFPRATTTLRKRYSDFANLDSALRSEAGTAPPSVLPAKSWLGGGLGKLGFGSTAGSAELVEKRRQGLENYLKAIETAEDGRWRVCKAYKEFLNLGDRDKRIANFPGSQFGKDRVSDSTDWLDKYGEVKSNLQDARKWLTQREQAATAAAQHEAGANAKKGLLRAGTLLSALEEGLSRLGGSGGDEWSGEKLGEGEIRRRRDLISTSRKERDGLESVLNTMAVKAVVSGSGSSAPSMSSAAVTNEQKAGLFSRANQAPSGRRVLGAPLQETERTRELDNDGVLQLQKQIVAEQDQDLVDLTTVVRRMREMGVNINREMVEQNALLGLLDEDVERVDGKMKIAKKKIGKIR</sequence>
<dbReference type="InterPro" id="IPR001683">
    <property type="entry name" value="PX_dom"/>
</dbReference>
<dbReference type="PROSITE" id="PS50192">
    <property type="entry name" value="T_SNARE"/>
    <property type="match status" value="1"/>
</dbReference>
<dbReference type="GO" id="GO:0016192">
    <property type="term" value="P:vesicle-mediated transport"/>
    <property type="evidence" value="ECO:0007669"/>
    <property type="project" value="UniProtKB-ARBA"/>
</dbReference>
<dbReference type="SUPFAM" id="SSF64268">
    <property type="entry name" value="PX domain"/>
    <property type="match status" value="1"/>
</dbReference>
<reference evidence="7" key="1">
    <citation type="journal article" date="2020" name="Stud. Mycol.">
        <title>101 Dothideomycetes genomes: a test case for predicting lifestyles and emergence of pathogens.</title>
        <authorList>
            <person name="Haridas S."/>
            <person name="Albert R."/>
            <person name="Binder M."/>
            <person name="Bloem J."/>
            <person name="Labutti K."/>
            <person name="Salamov A."/>
            <person name="Andreopoulos B."/>
            <person name="Baker S."/>
            <person name="Barry K."/>
            <person name="Bills G."/>
            <person name="Bluhm B."/>
            <person name="Cannon C."/>
            <person name="Castanera R."/>
            <person name="Culley D."/>
            <person name="Daum C."/>
            <person name="Ezra D."/>
            <person name="Gonzalez J."/>
            <person name="Henrissat B."/>
            <person name="Kuo A."/>
            <person name="Liang C."/>
            <person name="Lipzen A."/>
            <person name="Lutzoni F."/>
            <person name="Magnuson J."/>
            <person name="Mondo S."/>
            <person name="Nolan M."/>
            <person name="Ohm R."/>
            <person name="Pangilinan J."/>
            <person name="Park H.-J."/>
            <person name="Ramirez L."/>
            <person name="Alfaro M."/>
            <person name="Sun H."/>
            <person name="Tritt A."/>
            <person name="Yoshinaga Y."/>
            <person name="Zwiers L.-H."/>
            <person name="Turgeon B."/>
            <person name="Goodwin S."/>
            <person name="Spatafora J."/>
            <person name="Crous P."/>
            <person name="Grigoriev I."/>
        </authorList>
    </citation>
    <scope>NUCLEOTIDE SEQUENCE</scope>
    <source>
        <strain evidence="7">CBS 675.92</strain>
    </source>
</reference>
<evidence type="ECO:0000256" key="1">
    <source>
        <dbReference type="ARBA" id="ARBA00004116"/>
    </source>
</evidence>
<evidence type="ECO:0000256" key="4">
    <source>
        <dbReference type="ARBA" id="ARBA00054927"/>
    </source>
</evidence>
<evidence type="ECO:0000313" key="8">
    <source>
        <dbReference type="Proteomes" id="UP000800035"/>
    </source>
</evidence>
<name>A0A6A5U0Q8_9PLEO</name>
<protein>
    <recommendedName>
        <fullName evidence="9">Phox-like protein</fullName>
    </recommendedName>
</protein>
<dbReference type="InterPro" id="IPR036871">
    <property type="entry name" value="PX_dom_sf"/>
</dbReference>
<organism evidence="7 8">
    <name type="scientific">Byssothecium circinans</name>
    <dbReference type="NCBI Taxonomy" id="147558"/>
    <lineage>
        <taxon>Eukaryota</taxon>
        <taxon>Fungi</taxon>
        <taxon>Dikarya</taxon>
        <taxon>Ascomycota</taxon>
        <taxon>Pezizomycotina</taxon>
        <taxon>Dothideomycetes</taxon>
        <taxon>Pleosporomycetidae</taxon>
        <taxon>Pleosporales</taxon>
        <taxon>Massarineae</taxon>
        <taxon>Massarinaceae</taxon>
        <taxon>Byssothecium</taxon>
    </lineage>
</organism>
<gene>
    <name evidence="7" type="ORF">CC80DRAFT_491014</name>
</gene>
<evidence type="ECO:0000259" key="5">
    <source>
        <dbReference type="PROSITE" id="PS50192"/>
    </source>
</evidence>
<dbReference type="AlphaFoldDB" id="A0A6A5U0Q8"/>
<comment type="function">
    <text evidence="4">Essential for proper morphogenesis of the vacuole. May exist as structural reinforcement on the surface of the vacuolar membrane and be required for maintenance against rupture by osmotic pressure.</text>
</comment>
<dbReference type="Gene3D" id="1.20.5.110">
    <property type="match status" value="1"/>
</dbReference>
<dbReference type="PANTHER" id="PTHR22775:SF3">
    <property type="entry name" value="SORTING NEXIN-13"/>
    <property type="match status" value="1"/>
</dbReference>
<dbReference type="Proteomes" id="UP000800035">
    <property type="component" value="Unassembled WGS sequence"/>
</dbReference>
<dbReference type="EMBL" id="ML976987">
    <property type="protein sequence ID" value="KAF1958445.1"/>
    <property type="molecule type" value="Genomic_DNA"/>
</dbReference>
<dbReference type="Pfam" id="PF00787">
    <property type="entry name" value="PX"/>
    <property type="match status" value="1"/>
</dbReference>
<dbReference type="FunFam" id="1.20.5.110:FF:000058">
    <property type="entry name" value="VAM7p Vacuolar SNARE protein"/>
    <property type="match status" value="1"/>
</dbReference>
<evidence type="ECO:0000256" key="2">
    <source>
        <dbReference type="ARBA" id="ARBA00022554"/>
    </source>
</evidence>
<evidence type="ECO:0000259" key="6">
    <source>
        <dbReference type="PROSITE" id="PS50195"/>
    </source>
</evidence>
<dbReference type="InterPro" id="IPR000727">
    <property type="entry name" value="T_SNARE_dom"/>
</dbReference>
<evidence type="ECO:0008006" key="9">
    <source>
        <dbReference type="Google" id="ProtNLM"/>
    </source>
</evidence>
<keyword evidence="8" id="KW-1185">Reference proteome</keyword>
<keyword evidence="2" id="KW-0926">Vacuole</keyword>
<dbReference type="OrthoDB" id="428895at2759"/>
<evidence type="ECO:0000256" key="3">
    <source>
        <dbReference type="ARBA" id="ARBA00023054"/>
    </source>
</evidence>
<dbReference type="GO" id="GO:0035091">
    <property type="term" value="F:phosphatidylinositol binding"/>
    <property type="evidence" value="ECO:0007669"/>
    <property type="project" value="InterPro"/>
</dbReference>
<dbReference type="GO" id="GO:0007034">
    <property type="term" value="P:vacuolar transport"/>
    <property type="evidence" value="ECO:0007669"/>
    <property type="project" value="UniProtKB-ARBA"/>
</dbReference>
<dbReference type="SUPFAM" id="SSF58038">
    <property type="entry name" value="SNARE fusion complex"/>
    <property type="match status" value="1"/>
</dbReference>
<dbReference type="GO" id="GO:0097576">
    <property type="term" value="P:vacuole fusion"/>
    <property type="evidence" value="ECO:0007669"/>
    <property type="project" value="UniProtKB-ARBA"/>
</dbReference>
<comment type="subcellular location">
    <subcellularLocation>
        <location evidence="1">Vacuole</location>
    </subcellularLocation>
</comment>
<dbReference type="PROSITE" id="PS50195">
    <property type="entry name" value="PX"/>
    <property type="match status" value="1"/>
</dbReference>
<proteinExistence type="predicted"/>
<feature type="domain" description="PX" evidence="6">
    <location>
        <begin position="2"/>
        <end position="129"/>
    </location>
</feature>
<dbReference type="SMART" id="SM00312">
    <property type="entry name" value="PX"/>
    <property type="match status" value="1"/>
</dbReference>